<evidence type="ECO:0000256" key="3">
    <source>
        <dbReference type="ARBA" id="ARBA00023242"/>
    </source>
</evidence>
<dbReference type="PANTHER" id="PTHR13486">
    <property type="entry name" value="TELOMERE LENGTH AND SILENCING PROTEIN 1 TLS1 FAMILY MEMBER"/>
    <property type="match status" value="1"/>
</dbReference>
<keyword evidence="3" id="KW-0539">Nucleus</keyword>
<dbReference type="Proteomes" id="UP001281761">
    <property type="component" value="Unassembled WGS sequence"/>
</dbReference>
<comment type="caution">
    <text evidence="5">The sequence shown here is derived from an EMBL/GenBank/DDBJ whole genome shotgun (WGS) entry which is preliminary data.</text>
</comment>
<name>A0ABQ9XLR8_9EUKA</name>
<evidence type="ECO:0000256" key="1">
    <source>
        <dbReference type="ARBA" id="ARBA00004123"/>
    </source>
</evidence>
<reference evidence="5 6" key="1">
    <citation type="journal article" date="2022" name="bioRxiv">
        <title>Genomics of Preaxostyla Flagellates Illuminates Evolutionary Transitions and the Path Towards Mitochondrial Loss.</title>
        <authorList>
            <person name="Novak L.V.F."/>
            <person name="Treitli S.C."/>
            <person name="Pyrih J."/>
            <person name="Halakuc P."/>
            <person name="Pipaliya S.V."/>
            <person name="Vacek V."/>
            <person name="Brzon O."/>
            <person name="Soukal P."/>
            <person name="Eme L."/>
            <person name="Dacks J.B."/>
            <person name="Karnkowska A."/>
            <person name="Elias M."/>
            <person name="Hampl V."/>
        </authorList>
    </citation>
    <scope>NUCLEOTIDE SEQUENCE [LARGE SCALE GENOMIC DNA]</scope>
    <source>
        <strain evidence="5">NAU3</strain>
        <tissue evidence="5">Gut</tissue>
    </source>
</reference>
<evidence type="ECO:0000313" key="5">
    <source>
        <dbReference type="EMBL" id="KAK2952415.1"/>
    </source>
</evidence>
<evidence type="ECO:0000313" key="6">
    <source>
        <dbReference type="Proteomes" id="UP001281761"/>
    </source>
</evidence>
<gene>
    <name evidence="5" type="ORF">BLNAU_12677</name>
</gene>
<dbReference type="EMBL" id="JARBJD010000104">
    <property type="protein sequence ID" value="KAK2952415.1"/>
    <property type="molecule type" value="Genomic_DNA"/>
</dbReference>
<dbReference type="PANTHER" id="PTHR13486:SF2">
    <property type="entry name" value="SPLICING FACTOR C9ORF78"/>
    <property type="match status" value="1"/>
</dbReference>
<dbReference type="InterPro" id="IPR010756">
    <property type="entry name" value="Tls1-like"/>
</dbReference>
<accession>A0ABQ9XLR8</accession>
<feature type="region of interest" description="Disordered" evidence="4">
    <location>
        <begin position="1"/>
        <end position="30"/>
    </location>
</feature>
<dbReference type="Pfam" id="PF07052">
    <property type="entry name" value="Hep_59"/>
    <property type="match status" value="1"/>
</dbReference>
<proteinExistence type="inferred from homology"/>
<comment type="subcellular location">
    <subcellularLocation>
        <location evidence="1">Nucleus</location>
    </subcellularLocation>
</comment>
<evidence type="ECO:0000256" key="4">
    <source>
        <dbReference type="SAM" id="MobiDB-lite"/>
    </source>
</evidence>
<sequence length="248" mass="28240">MSDDPTAVSKVPTTQNFRLKKRPSNSATTKRINITHNSTSETQEDDLANLAQILKTARRNDHVEMGISLEDLNKDDVVEEEVKIDTTAMDQQFSAEAGYLDADYRRQQFIEAKLKEKEKPEETQKEVDDKTKSLMTNDDLYILPPELKPKQKPVDNTAGTWQTGIAEVELPIEYKVHNMRQTESALQQLHSQPRQNRARSSYAKGAMSGLVLPIDDIDEINRQMSQTVMKTLSKEHAHVCDGEKRMKI</sequence>
<protein>
    <submittedName>
        <fullName evidence="5">Uncharacterized protein</fullName>
    </submittedName>
</protein>
<organism evidence="5 6">
    <name type="scientific">Blattamonas nauphoetae</name>
    <dbReference type="NCBI Taxonomy" id="2049346"/>
    <lineage>
        <taxon>Eukaryota</taxon>
        <taxon>Metamonada</taxon>
        <taxon>Preaxostyla</taxon>
        <taxon>Oxymonadida</taxon>
        <taxon>Blattamonas</taxon>
    </lineage>
</organism>
<keyword evidence="6" id="KW-1185">Reference proteome</keyword>
<evidence type="ECO:0000256" key="2">
    <source>
        <dbReference type="ARBA" id="ARBA00007643"/>
    </source>
</evidence>
<comment type="similarity">
    <text evidence="2">Belongs to the TLS1 family.</text>
</comment>